<dbReference type="Proteomes" id="UP000315995">
    <property type="component" value="Chromosome"/>
</dbReference>
<dbReference type="EMBL" id="CP041186">
    <property type="protein sequence ID" value="QDG53936.1"/>
    <property type="molecule type" value="Genomic_DNA"/>
</dbReference>
<accession>A0A5B8YE98</accession>
<feature type="region of interest" description="Disordered" evidence="1">
    <location>
        <begin position="328"/>
        <end position="349"/>
    </location>
</feature>
<protein>
    <submittedName>
        <fullName evidence="2">Uncharacterized protein</fullName>
    </submittedName>
</protein>
<name>A0A4Y6Q039_PERCE</name>
<evidence type="ECO:0000313" key="2">
    <source>
        <dbReference type="EMBL" id="QDG53936.1"/>
    </source>
</evidence>
<feature type="region of interest" description="Disordered" evidence="1">
    <location>
        <begin position="26"/>
        <end position="48"/>
    </location>
</feature>
<dbReference type="AlphaFoldDB" id="A0A4Y6Q039"/>
<evidence type="ECO:0000256" key="1">
    <source>
        <dbReference type="SAM" id="MobiDB-lite"/>
    </source>
</evidence>
<organism evidence="2 3">
    <name type="scientific">Persicimonas caeni</name>
    <dbReference type="NCBI Taxonomy" id="2292766"/>
    <lineage>
        <taxon>Bacteria</taxon>
        <taxon>Deltaproteobacteria</taxon>
        <taxon>Bradymonadales</taxon>
        <taxon>Bradymonadaceae</taxon>
        <taxon>Persicimonas</taxon>
    </lineage>
</organism>
<sequence>MDPITIASLVGTGLVCGLGGFVVGTRRDGSSEQTPAAPTRPPKDPRVDELTHENNMLRKLTGLGTPRRMLSAEVLGEHHDFLERQLAELVSCNHVRAAAFFDADGLVVAGQDRTPDVRMLASVFATALSLRVRNESFRRIDWVDSGGHRFEFHALGDNGRLFLGVWAVSAEVPRSAVARIRYACAGLTGEGTSSAKVSQTVRADGTRWEELFEPFTSAMDVIQIGVVTPDGKTASLAASGSTPLTDDLRSVASRLDRLGHRSEAFDVGDTEYLVFTSPGGRRFGFHPLETSDGRVAFLYLETPADQDYPEQRMRKWLGQLAWRLPRVEFESGEPDTPDRQPAQQSSGGQ</sequence>
<reference evidence="2 3" key="1">
    <citation type="submission" date="2019-06" db="EMBL/GenBank/DDBJ databases">
        <title>Persicimonas caeni gen. nov., sp. nov., a predatory bacterium isolated from solar saltern.</title>
        <authorList>
            <person name="Wang S."/>
        </authorList>
    </citation>
    <scope>NUCLEOTIDE SEQUENCE [LARGE SCALE GENOMIC DNA]</scope>
    <source>
        <strain evidence="2 3">YN101</strain>
    </source>
</reference>
<proteinExistence type="predicted"/>
<keyword evidence="3" id="KW-1185">Reference proteome</keyword>
<evidence type="ECO:0000313" key="3">
    <source>
        <dbReference type="Proteomes" id="UP000315995"/>
    </source>
</evidence>
<gene>
    <name evidence="2" type="ORF">FIV42_25285</name>
</gene>
<accession>A0A4Y6Q039</accession>
<dbReference type="RefSeq" id="WP_141200386.1">
    <property type="nucleotide sequence ID" value="NZ_CP041186.1"/>
</dbReference>